<sequence>MNWIIGIGLAISVIVYIALELTVVSEKGNELSSFLTGLKKSLLVVIPFFAAAGIIYYSFF</sequence>
<evidence type="ECO:0000313" key="3">
    <source>
        <dbReference type="Proteomes" id="UP000240509"/>
    </source>
</evidence>
<evidence type="ECO:0000313" key="2">
    <source>
        <dbReference type="EMBL" id="PTL38549.1"/>
    </source>
</evidence>
<comment type="caution">
    <text evidence="2">The sequence shown here is derived from an EMBL/GenBank/DDBJ whole genome shotgun (WGS) entry which is preliminary data.</text>
</comment>
<keyword evidence="1" id="KW-0812">Transmembrane</keyword>
<dbReference type="EMBL" id="PZJJ01000017">
    <property type="protein sequence ID" value="PTL38549.1"/>
    <property type="molecule type" value="Genomic_DNA"/>
</dbReference>
<gene>
    <name evidence="2" type="ORF">C6Y45_10930</name>
</gene>
<reference evidence="2 3" key="1">
    <citation type="submission" date="2018-03" db="EMBL/GenBank/DDBJ databases">
        <title>Alkalicoccus saliphilus sp. nov., isolated from a mineral pool.</title>
        <authorList>
            <person name="Zhao B."/>
        </authorList>
    </citation>
    <scope>NUCLEOTIDE SEQUENCE [LARGE SCALE GENOMIC DNA]</scope>
    <source>
        <strain evidence="2 3">6AG</strain>
    </source>
</reference>
<organism evidence="2 3">
    <name type="scientific">Alkalicoccus saliphilus</name>
    <dbReference type="NCBI Taxonomy" id="200989"/>
    <lineage>
        <taxon>Bacteria</taxon>
        <taxon>Bacillati</taxon>
        <taxon>Bacillota</taxon>
        <taxon>Bacilli</taxon>
        <taxon>Bacillales</taxon>
        <taxon>Bacillaceae</taxon>
        <taxon>Alkalicoccus</taxon>
    </lineage>
</organism>
<feature type="transmembrane region" description="Helical" evidence="1">
    <location>
        <begin position="37"/>
        <end position="59"/>
    </location>
</feature>
<name>A0A2T4U590_9BACI</name>
<keyword evidence="1" id="KW-1133">Transmembrane helix</keyword>
<evidence type="ECO:0000256" key="1">
    <source>
        <dbReference type="SAM" id="Phobius"/>
    </source>
</evidence>
<keyword evidence="3" id="KW-1185">Reference proteome</keyword>
<protein>
    <submittedName>
        <fullName evidence="2">Uncharacterized protein</fullName>
    </submittedName>
</protein>
<keyword evidence="1" id="KW-0472">Membrane</keyword>
<dbReference type="Proteomes" id="UP000240509">
    <property type="component" value="Unassembled WGS sequence"/>
</dbReference>
<dbReference type="AlphaFoldDB" id="A0A2T4U590"/>
<accession>A0A2T4U590</accession>
<proteinExistence type="predicted"/>
<dbReference type="OrthoDB" id="2941973at2"/>
<feature type="transmembrane region" description="Helical" evidence="1">
    <location>
        <begin position="6"/>
        <end position="25"/>
    </location>
</feature>
<dbReference type="RefSeq" id="WP_107585254.1">
    <property type="nucleotide sequence ID" value="NZ_PZJJ01000017.1"/>
</dbReference>